<feature type="transmembrane region" description="Helical" evidence="5">
    <location>
        <begin position="71"/>
        <end position="92"/>
    </location>
</feature>
<evidence type="ECO:0000256" key="3">
    <source>
        <dbReference type="ARBA" id="ARBA00022989"/>
    </source>
</evidence>
<evidence type="ECO:0000256" key="4">
    <source>
        <dbReference type="ARBA" id="ARBA00023136"/>
    </source>
</evidence>
<name>A0A1H6EV38_9ACTN</name>
<reference evidence="6 7" key="1">
    <citation type="submission" date="2016-10" db="EMBL/GenBank/DDBJ databases">
        <authorList>
            <person name="de Groot N.N."/>
        </authorList>
    </citation>
    <scope>NUCLEOTIDE SEQUENCE [LARGE SCALE GENOMIC DNA]</scope>
    <source>
        <strain evidence="6 7">CGMCC 4.7037</strain>
    </source>
</reference>
<dbReference type="EMBL" id="FNVT01000018">
    <property type="protein sequence ID" value="SEH00951.1"/>
    <property type="molecule type" value="Genomic_DNA"/>
</dbReference>
<dbReference type="AlphaFoldDB" id="A0A1H6EV38"/>
<dbReference type="RefSeq" id="WP_103962071.1">
    <property type="nucleotide sequence ID" value="NZ_FNVT01000018.1"/>
</dbReference>
<dbReference type="OrthoDB" id="3790625at2"/>
<keyword evidence="4 5" id="KW-0472">Membrane</keyword>
<evidence type="ECO:0000256" key="2">
    <source>
        <dbReference type="ARBA" id="ARBA00022692"/>
    </source>
</evidence>
<dbReference type="Proteomes" id="UP000236732">
    <property type="component" value="Unassembled WGS sequence"/>
</dbReference>
<keyword evidence="3 5" id="KW-1133">Transmembrane helix</keyword>
<accession>A0A1H6EV38</accession>
<evidence type="ECO:0000256" key="1">
    <source>
        <dbReference type="ARBA" id="ARBA00004141"/>
    </source>
</evidence>
<keyword evidence="2 5" id="KW-0812">Transmembrane</keyword>
<dbReference type="GO" id="GO:0016020">
    <property type="term" value="C:membrane"/>
    <property type="evidence" value="ECO:0007669"/>
    <property type="project" value="UniProtKB-SubCell"/>
</dbReference>
<organism evidence="6 7">
    <name type="scientific">Nonomuraea solani</name>
    <dbReference type="NCBI Taxonomy" id="1144553"/>
    <lineage>
        <taxon>Bacteria</taxon>
        <taxon>Bacillati</taxon>
        <taxon>Actinomycetota</taxon>
        <taxon>Actinomycetes</taxon>
        <taxon>Streptosporangiales</taxon>
        <taxon>Streptosporangiaceae</taxon>
        <taxon>Nonomuraea</taxon>
    </lineage>
</organism>
<protein>
    <submittedName>
        <fullName evidence="6">DoxX-like family protein</fullName>
    </submittedName>
</protein>
<evidence type="ECO:0000313" key="6">
    <source>
        <dbReference type="EMBL" id="SEH00951.1"/>
    </source>
</evidence>
<feature type="transmembrane region" description="Helical" evidence="5">
    <location>
        <begin position="6"/>
        <end position="25"/>
    </location>
</feature>
<feature type="transmembrane region" description="Helical" evidence="5">
    <location>
        <begin position="99"/>
        <end position="118"/>
    </location>
</feature>
<sequence>MNVVLWIVQAVLTVMFGLAGVMKSIQPKDKLAPRLPWVEDFSPGTVRLIGIAELAGALGLVLPALTGIAPILTPLAATGLAVVMVLAAFTHARRREPAAIAFNAVLFLLAAFVAWGRFGPYGF</sequence>
<dbReference type="InterPro" id="IPR032808">
    <property type="entry name" value="DoxX"/>
</dbReference>
<evidence type="ECO:0000313" key="7">
    <source>
        <dbReference type="Proteomes" id="UP000236732"/>
    </source>
</evidence>
<gene>
    <name evidence="6" type="ORF">SAMN05444920_118140</name>
</gene>
<keyword evidence="7" id="KW-1185">Reference proteome</keyword>
<comment type="subcellular location">
    <subcellularLocation>
        <location evidence="1">Membrane</location>
        <topology evidence="1">Multi-pass membrane protein</topology>
    </subcellularLocation>
</comment>
<dbReference type="Pfam" id="PF13564">
    <property type="entry name" value="DoxX_2"/>
    <property type="match status" value="1"/>
</dbReference>
<evidence type="ECO:0000256" key="5">
    <source>
        <dbReference type="SAM" id="Phobius"/>
    </source>
</evidence>
<proteinExistence type="predicted"/>